<name>A0AA40DLE5_9PEZI</name>
<comment type="caution">
    <text evidence="2">The sequence shown here is derived from an EMBL/GenBank/DDBJ whole genome shotgun (WGS) entry which is preliminary data.</text>
</comment>
<evidence type="ECO:0000313" key="2">
    <source>
        <dbReference type="EMBL" id="KAK0705561.1"/>
    </source>
</evidence>
<evidence type="ECO:0000256" key="1">
    <source>
        <dbReference type="SAM" id="MobiDB-lite"/>
    </source>
</evidence>
<dbReference type="PANTHER" id="PTHR14187">
    <property type="entry name" value="ALPHA KINASE/ELONGATION FACTOR 2 KINASE"/>
    <property type="match status" value="1"/>
</dbReference>
<dbReference type="Gene3D" id="3.90.640.10">
    <property type="entry name" value="Actin, Chain A, domain 4"/>
    <property type="match status" value="1"/>
</dbReference>
<dbReference type="PANTHER" id="PTHR14187:SF82">
    <property type="entry name" value="FAMILY CHAPERONE, PUTATIVE (AFU_ORTHOLOGUE AFUA_7G08575)-RELATED"/>
    <property type="match status" value="1"/>
</dbReference>
<dbReference type="Proteomes" id="UP001172102">
    <property type="component" value="Unassembled WGS sequence"/>
</dbReference>
<feature type="region of interest" description="Disordered" evidence="1">
    <location>
        <begin position="1"/>
        <end position="21"/>
    </location>
</feature>
<organism evidence="2 3">
    <name type="scientific">Lasiosphaeris hirsuta</name>
    <dbReference type="NCBI Taxonomy" id="260670"/>
    <lineage>
        <taxon>Eukaryota</taxon>
        <taxon>Fungi</taxon>
        <taxon>Dikarya</taxon>
        <taxon>Ascomycota</taxon>
        <taxon>Pezizomycotina</taxon>
        <taxon>Sordariomycetes</taxon>
        <taxon>Sordariomycetidae</taxon>
        <taxon>Sordariales</taxon>
        <taxon>Lasiosphaeriaceae</taxon>
        <taxon>Lasiosphaeris</taxon>
    </lineage>
</organism>
<protein>
    <recommendedName>
        <fullName evidence="4">Actin-like ATPase domain-containing protein</fullName>
    </recommendedName>
</protein>
<dbReference type="SUPFAM" id="SSF53067">
    <property type="entry name" value="Actin-like ATPase domain"/>
    <property type="match status" value="2"/>
</dbReference>
<sequence>MDSDPYRPASPASPASGFRRNISPTALHTTRASAGSPRPLSEIHAREVPTPTREAPLPNIPAAVPAGEARVVIALDYGTTFTGVAYLSIASRQKEQDLDTLADDIRVIQSWEKHSSEKVPSDFSYSPSLINGCQQWGYDIDDNSRVIKWTKLALEDTGNRSQELENLTKLLYELRLLNLSEEEAIKNNIPRHLSKEPEDIVKDYLEQVAEKTQDEIKSQIGRNVPDNIPIDMVITHPAKWSDRALNSTYRAVCATFTDSLFARMRNISFVSEPEACAHYTLRVAWRNDHVRFRKNDCFIVVDAGGGTVDLASYKVVGIDVDKKQIKLQQIGVPIGNKCGATFIDTSFTNFVRDRLGEEDWSKLTEDDEDNATGGHNIIKPRVRMLHERFEPIKHQFDGKDQKLGWPIQLPRGIGTTDNEDKGILNGAIKVTADDLRAMFQYSVDKTLVLISQAVTQIDIGEKLKVRKIFLSGGFGQSPYLYEKVKQFGKMRRIDVERGEDCWAAVAKGAIIKSLGLYTDKLPLVRSCPRHYGIKIRSHFEPYKHQPGEVEIDLEGVQWATDQIRWFILKGDAIFPNKPLVETYECHWSLKASDYPITQGKRSSSAPHNVPGVFRDVVFIASAEDDAPMRFDPLNKGRDQLITLRCDLTKVPTNAITEFTNKQAGKYLKFYVKIEIHVFDRVQVKVVSGEKVLASQEVPLGAP</sequence>
<accession>A0AA40DLE5</accession>
<gene>
    <name evidence="2" type="ORF">B0H67DRAFT_649875</name>
</gene>
<evidence type="ECO:0000313" key="3">
    <source>
        <dbReference type="Proteomes" id="UP001172102"/>
    </source>
</evidence>
<keyword evidence="3" id="KW-1185">Reference proteome</keyword>
<reference evidence="2" key="1">
    <citation type="submission" date="2023-06" db="EMBL/GenBank/DDBJ databases">
        <title>Genome-scale phylogeny and comparative genomics of the fungal order Sordariales.</title>
        <authorList>
            <consortium name="Lawrence Berkeley National Laboratory"/>
            <person name="Hensen N."/>
            <person name="Bonometti L."/>
            <person name="Westerberg I."/>
            <person name="Brannstrom I.O."/>
            <person name="Guillou S."/>
            <person name="Cros-Aarteil S."/>
            <person name="Calhoun S."/>
            <person name="Haridas S."/>
            <person name="Kuo A."/>
            <person name="Mondo S."/>
            <person name="Pangilinan J."/>
            <person name="Riley R."/>
            <person name="Labutti K."/>
            <person name="Andreopoulos B."/>
            <person name="Lipzen A."/>
            <person name="Chen C."/>
            <person name="Yanf M."/>
            <person name="Daum C."/>
            <person name="Ng V."/>
            <person name="Clum A."/>
            <person name="Steindorff A."/>
            <person name="Ohm R."/>
            <person name="Martin F."/>
            <person name="Silar P."/>
            <person name="Natvig D."/>
            <person name="Lalanne C."/>
            <person name="Gautier V."/>
            <person name="Ament-Velasquez S.L."/>
            <person name="Kruys A."/>
            <person name="Hutchinson M.I."/>
            <person name="Powell A.J."/>
            <person name="Barry K."/>
            <person name="Miller A.N."/>
            <person name="Grigoriev I.V."/>
            <person name="Debuchy R."/>
            <person name="Gladieux P."/>
            <person name="Thoren M.H."/>
            <person name="Johannesson H."/>
        </authorList>
    </citation>
    <scope>NUCLEOTIDE SEQUENCE</scope>
    <source>
        <strain evidence="2">SMH4607-1</strain>
    </source>
</reference>
<dbReference type="AlphaFoldDB" id="A0AA40DLE5"/>
<dbReference type="CDD" id="cd10170">
    <property type="entry name" value="ASKHA_NBD_HSP70"/>
    <property type="match status" value="1"/>
</dbReference>
<dbReference type="Gene3D" id="3.30.420.40">
    <property type="match status" value="2"/>
</dbReference>
<dbReference type="EMBL" id="JAUKUA010000007">
    <property type="protein sequence ID" value="KAK0705561.1"/>
    <property type="molecule type" value="Genomic_DNA"/>
</dbReference>
<proteinExistence type="predicted"/>
<evidence type="ECO:0008006" key="4">
    <source>
        <dbReference type="Google" id="ProtNLM"/>
    </source>
</evidence>
<dbReference type="InterPro" id="IPR043129">
    <property type="entry name" value="ATPase_NBD"/>
</dbReference>